<dbReference type="EC" id="1.6.99.1" evidence="7"/>
<feature type="domain" description="NADH:flavin oxidoreductase/NADH oxidase N-terminal" evidence="6">
    <location>
        <begin position="2"/>
        <end position="322"/>
    </location>
</feature>
<evidence type="ECO:0000256" key="2">
    <source>
        <dbReference type="ARBA" id="ARBA00022630"/>
    </source>
</evidence>
<keyword evidence="4" id="KW-0521">NADP</keyword>
<dbReference type="InterPro" id="IPR013785">
    <property type="entry name" value="Aldolase_TIM"/>
</dbReference>
<evidence type="ECO:0000259" key="6">
    <source>
        <dbReference type="Pfam" id="PF00724"/>
    </source>
</evidence>
<dbReference type="OrthoDB" id="9772736at2"/>
<dbReference type="PANTHER" id="PTHR43303">
    <property type="entry name" value="NADPH DEHYDROGENASE C23G7.10C-RELATED"/>
    <property type="match status" value="1"/>
</dbReference>
<evidence type="ECO:0000256" key="1">
    <source>
        <dbReference type="ARBA" id="ARBA00001917"/>
    </source>
</evidence>
<keyword evidence="2" id="KW-0285">Flavoprotein</keyword>
<evidence type="ECO:0000256" key="3">
    <source>
        <dbReference type="ARBA" id="ARBA00022643"/>
    </source>
</evidence>
<dbReference type="AlphaFoldDB" id="A0A2T0BLR3"/>
<gene>
    <name evidence="7" type="primary">namA</name>
    <name evidence="7" type="ORF">CLLU_22270</name>
</gene>
<keyword evidence="3" id="KW-0288">FMN</keyword>
<dbReference type="Proteomes" id="UP000237798">
    <property type="component" value="Unassembled WGS sequence"/>
</dbReference>
<dbReference type="CDD" id="cd02932">
    <property type="entry name" value="OYE_YqiM_FMN"/>
    <property type="match status" value="1"/>
</dbReference>
<dbReference type="PANTHER" id="PTHR43303:SF4">
    <property type="entry name" value="NADPH DEHYDROGENASE C23G7.10C-RELATED"/>
    <property type="match status" value="1"/>
</dbReference>
<evidence type="ECO:0000256" key="5">
    <source>
        <dbReference type="ARBA" id="ARBA00023002"/>
    </source>
</evidence>
<dbReference type="GO" id="GO:0050661">
    <property type="term" value="F:NADP binding"/>
    <property type="evidence" value="ECO:0007669"/>
    <property type="project" value="InterPro"/>
</dbReference>
<dbReference type="NCBIfam" id="NF010047">
    <property type="entry name" value="PRK13523.1"/>
    <property type="match status" value="1"/>
</dbReference>
<comment type="cofactor">
    <cofactor evidence="1">
        <name>FMN</name>
        <dbReference type="ChEBI" id="CHEBI:58210"/>
    </cofactor>
</comment>
<dbReference type="SUPFAM" id="SSF51395">
    <property type="entry name" value="FMN-linked oxidoreductases"/>
    <property type="match status" value="1"/>
</dbReference>
<organism evidence="7 8">
    <name type="scientific">Clostridium luticellarii</name>
    <dbReference type="NCBI Taxonomy" id="1691940"/>
    <lineage>
        <taxon>Bacteria</taxon>
        <taxon>Bacillati</taxon>
        <taxon>Bacillota</taxon>
        <taxon>Clostridia</taxon>
        <taxon>Eubacteriales</taxon>
        <taxon>Clostridiaceae</taxon>
        <taxon>Clostridium</taxon>
    </lineage>
</organism>
<dbReference type="GO" id="GO:0003959">
    <property type="term" value="F:NADPH dehydrogenase activity"/>
    <property type="evidence" value="ECO:0007669"/>
    <property type="project" value="UniProtKB-EC"/>
</dbReference>
<evidence type="ECO:0000256" key="4">
    <source>
        <dbReference type="ARBA" id="ARBA00022857"/>
    </source>
</evidence>
<evidence type="ECO:0000313" key="8">
    <source>
        <dbReference type="Proteomes" id="UP000237798"/>
    </source>
</evidence>
<dbReference type="InterPro" id="IPR001155">
    <property type="entry name" value="OxRdtase_FMN_N"/>
</dbReference>
<dbReference type="GO" id="GO:0010181">
    <property type="term" value="F:FMN binding"/>
    <property type="evidence" value="ECO:0007669"/>
    <property type="project" value="InterPro"/>
</dbReference>
<keyword evidence="5 7" id="KW-0560">Oxidoreductase</keyword>
<evidence type="ECO:0000313" key="7">
    <source>
        <dbReference type="EMBL" id="PRR84821.1"/>
    </source>
</evidence>
<dbReference type="RefSeq" id="WP_106009850.1">
    <property type="nucleotide sequence ID" value="NZ_JALCPJ010000023.1"/>
</dbReference>
<name>A0A2T0BLR3_9CLOT</name>
<dbReference type="Gene3D" id="3.20.20.70">
    <property type="entry name" value="Aldolase class I"/>
    <property type="match status" value="1"/>
</dbReference>
<dbReference type="Pfam" id="PF00724">
    <property type="entry name" value="Oxidored_FMN"/>
    <property type="match status" value="1"/>
</dbReference>
<reference evidence="7 8" key="1">
    <citation type="submission" date="2018-03" db="EMBL/GenBank/DDBJ databases">
        <title>Genome sequence of Clostridium luticellarii DSM 29923.</title>
        <authorList>
            <person name="Poehlein A."/>
            <person name="Daniel R."/>
        </authorList>
    </citation>
    <scope>NUCLEOTIDE SEQUENCE [LARGE SCALE GENOMIC DNA]</scope>
    <source>
        <strain evidence="7 8">DSM 29923</strain>
    </source>
</reference>
<dbReference type="EMBL" id="PVXP01000032">
    <property type="protein sequence ID" value="PRR84821.1"/>
    <property type="molecule type" value="Genomic_DNA"/>
</dbReference>
<comment type="caution">
    <text evidence="7">The sequence shown here is derived from an EMBL/GenBank/DDBJ whole genome shotgun (WGS) entry which is preliminary data.</text>
</comment>
<keyword evidence="8" id="KW-1185">Reference proteome</keyword>
<proteinExistence type="predicted"/>
<sequence length="340" mass="37634">MKLFESYNVKNMTLKNRIVMPPMCMYQASENGFPTLFHIAHYGNRAVGGVGLIIVESTGVTPEGRITDQDLGIWDDNHIPALKQIVDVCHREGAKIAIQLNHAGRKSTSLSGGLFGPSAIPFSDKDRTPYELTKSQISTIIAAFQKAAERANAAGFDALEIHAAHGYLLHSFLSPLTNRRTDEYGGSLENRVRFLRQVLEAVRKVWPVKKPLWLRVSAHDYADGGINGDMMVRIVNEIGNFIDLVHVSTGGLLPAGVKNYPGYQVGLSKQIRRECKKPTIAVGLITNAEMAENILQDGCADLIAFGRELLRNPYFAIKAAEKYNVSGYIPEPYKRAYPHK</sequence>
<accession>A0A2T0BLR3</accession>
<protein>
    <submittedName>
        <fullName evidence="7">NADPH dehydrogenase</fullName>
        <ecNumber evidence="7">1.6.99.1</ecNumber>
    </submittedName>
</protein>
<dbReference type="InterPro" id="IPR044152">
    <property type="entry name" value="YqjM-like"/>
</dbReference>